<dbReference type="GO" id="GO:0016139">
    <property type="term" value="P:glycoside catabolic process"/>
    <property type="evidence" value="ECO:0007669"/>
    <property type="project" value="TreeGrafter"/>
</dbReference>
<keyword evidence="13" id="KW-1185">Reference proteome</keyword>
<dbReference type="PROSITE" id="PS00385">
    <property type="entry name" value="ALPHA_L_FUCOSIDASE"/>
    <property type="match status" value="1"/>
</dbReference>
<feature type="signal peptide" evidence="8">
    <location>
        <begin position="1"/>
        <end position="20"/>
    </location>
</feature>
<proteinExistence type="inferred from homology"/>
<evidence type="ECO:0000256" key="8">
    <source>
        <dbReference type="PIRNR" id="PIRNR001092"/>
    </source>
</evidence>
<evidence type="ECO:0000256" key="6">
    <source>
        <dbReference type="ARBA" id="ARBA00023180"/>
    </source>
</evidence>
<comment type="similarity">
    <text evidence="2 8">Belongs to the glycosyl hydrolase 29 family.</text>
</comment>
<keyword evidence="4 8" id="KW-0732">Signal</keyword>
<dbReference type="InterPro" id="IPR017853">
    <property type="entry name" value="GH"/>
</dbReference>
<accession>A0A0R3VU03</accession>
<keyword evidence="6" id="KW-0325">Glycoprotein</keyword>
<evidence type="ECO:0000256" key="3">
    <source>
        <dbReference type="ARBA" id="ARBA00012662"/>
    </source>
</evidence>
<evidence type="ECO:0000259" key="11">
    <source>
        <dbReference type="Pfam" id="PF16757"/>
    </source>
</evidence>
<dbReference type="OrthoDB" id="6039950at2759"/>
<evidence type="ECO:0000313" key="12">
    <source>
        <dbReference type="EMBL" id="VDK21745.1"/>
    </source>
</evidence>
<dbReference type="InterPro" id="IPR057739">
    <property type="entry name" value="Glyco_hydro_29_N"/>
</dbReference>
<dbReference type="Proteomes" id="UP000282613">
    <property type="component" value="Unassembled WGS sequence"/>
</dbReference>
<dbReference type="Pfam" id="PF16757">
    <property type="entry name" value="Fucosidase_C"/>
    <property type="match status" value="1"/>
</dbReference>
<dbReference type="Gene3D" id="3.20.20.80">
    <property type="entry name" value="Glycosidases"/>
    <property type="match status" value="2"/>
</dbReference>
<keyword evidence="5 8" id="KW-0378">Hydrolase</keyword>
<feature type="domain" description="Glycoside hydrolase family 29 N-terminal" evidence="10">
    <location>
        <begin position="335"/>
        <end position="382"/>
    </location>
</feature>
<evidence type="ECO:0000313" key="13">
    <source>
        <dbReference type="Proteomes" id="UP000282613"/>
    </source>
</evidence>
<gene>
    <name evidence="12" type="ORF">TASK_LOCUS759</name>
</gene>
<feature type="domain" description="Alpha-L-fucosidase C-terminal" evidence="11">
    <location>
        <begin position="393"/>
        <end position="487"/>
    </location>
</feature>
<dbReference type="InterPro" id="IPR016286">
    <property type="entry name" value="FUC_metazoa-typ"/>
</dbReference>
<dbReference type="EC" id="3.2.1.51" evidence="3"/>
<evidence type="ECO:0000313" key="14">
    <source>
        <dbReference type="WBParaSite" id="TASK_0000075801-mRNA-1"/>
    </source>
</evidence>
<evidence type="ECO:0000256" key="1">
    <source>
        <dbReference type="ARBA" id="ARBA00004071"/>
    </source>
</evidence>
<dbReference type="InterPro" id="IPR018526">
    <property type="entry name" value="Glyco_hydro_29_CS"/>
</dbReference>
<dbReference type="InterPro" id="IPR031919">
    <property type="entry name" value="Fucosidase_C"/>
</dbReference>
<dbReference type="GO" id="GO:0004560">
    <property type="term" value="F:alpha-L-fucosidase activity"/>
    <property type="evidence" value="ECO:0007669"/>
    <property type="project" value="UniProtKB-EC"/>
</dbReference>
<protein>
    <recommendedName>
        <fullName evidence="3">alpha-L-fucosidase</fullName>
        <ecNumber evidence="3">3.2.1.51</ecNumber>
    </recommendedName>
</protein>
<dbReference type="AlphaFoldDB" id="A0A0R3VU03"/>
<feature type="site" description="May be important for catalysis" evidence="9">
    <location>
        <position position="286"/>
    </location>
</feature>
<feature type="chain" id="PRO_5043114275" description="alpha-L-fucosidase" evidence="8">
    <location>
        <begin position="21"/>
        <end position="493"/>
    </location>
</feature>
<evidence type="ECO:0000256" key="9">
    <source>
        <dbReference type="PIRSR" id="PIRSR001092-1"/>
    </source>
</evidence>
<dbReference type="EMBL" id="UYRS01000117">
    <property type="protein sequence ID" value="VDK21745.1"/>
    <property type="molecule type" value="Genomic_DNA"/>
</dbReference>
<dbReference type="PIRSF" id="PIRSF001092">
    <property type="entry name" value="Alpha-L-fucosidase"/>
    <property type="match status" value="1"/>
</dbReference>
<dbReference type="PANTHER" id="PTHR10030">
    <property type="entry name" value="ALPHA-L-FUCOSIDASE"/>
    <property type="match status" value="1"/>
</dbReference>
<name>A0A0R3VU03_TAEAS</name>
<dbReference type="PANTHER" id="PTHR10030:SF37">
    <property type="entry name" value="ALPHA-L-FUCOSIDASE-RELATED"/>
    <property type="match status" value="1"/>
</dbReference>
<dbReference type="WBParaSite" id="TASK_0000075801-mRNA-1">
    <property type="protein sequence ID" value="TASK_0000075801-mRNA-1"/>
    <property type="gene ID" value="TASK_0000075801"/>
</dbReference>
<organism evidence="14">
    <name type="scientific">Taenia asiatica</name>
    <name type="common">Asian tapeworm</name>
    <dbReference type="NCBI Taxonomy" id="60517"/>
    <lineage>
        <taxon>Eukaryota</taxon>
        <taxon>Metazoa</taxon>
        <taxon>Spiralia</taxon>
        <taxon>Lophotrochozoa</taxon>
        <taxon>Platyhelminthes</taxon>
        <taxon>Cestoda</taxon>
        <taxon>Eucestoda</taxon>
        <taxon>Cyclophyllidea</taxon>
        <taxon>Taeniidae</taxon>
        <taxon>Taenia</taxon>
    </lineage>
</organism>
<sequence length="493" mass="56715">MFVAFAKAFIFACVSWVALGSTNITYTPDWASLDTRPLPSWYDESKVGIFIHWGVFSVPSYVSEWFWWYWQGKPPNPQVWVYMQTYYGADFSYPDFAQNFRAEFFNPQRWAEIFSASGAKYVVLTAKHHEGYCNWPSPVSWNWNSVDVGPRRDLVGDLAKAIRLKTDLRFGIYHSMFEWFNPLYLTDAASGYKEQTFVDRKTMPELIDLVNRYRPSVVWSDGAPATSDYWKAKEFLAWLYNDSPVKDEVVVNDRWGSDADCQHGDFFNCEDRFHPHKLLSHKWESCITLDRYSWGYRRESRLADYLSPNVNQLFDCPVKKNLIKRESQALGYFVELIETLISVVAYGGNLLVNVGPTSWGTIPPIYEERLLTMGQWLKMNGEAIYKTTPWKYQVDSKREKLWYLQKGATEKNPVVYALFSDWPSSKPNSTLSLAQVKAAKDASKFTLLDGGGGTTLSYTLDDANNCVVVHLPSAQPPGSFAAWAIRMENIQPM</sequence>
<evidence type="ECO:0000256" key="5">
    <source>
        <dbReference type="ARBA" id="ARBA00022801"/>
    </source>
</evidence>
<dbReference type="PRINTS" id="PR00741">
    <property type="entry name" value="GLHYDRLASE29"/>
</dbReference>
<dbReference type="InterPro" id="IPR000933">
    <property type="entry name" value="Glyco_hydro_29"/>
</dbReference>
<evidence type="ECO:0000256" key="7">
    <source>
        <dbReference type="ARBA" id="ARBA00023295"/>
    </source>
</evidence>
<dbReference type="GO" id="GO:0006004">
    <property type="term" value="P:fucose metabolic process"/>
    <property type="evidence" value="ECO:0007669"/>
    <property type="project" value="InterPro"/>
</dbReference>
<evidence type="ECO:0000259" key="10">
    <source>
        <dbReference type="Pfam" id="PF01120"/>
    </source>
</evidence>
<comment type="function">
    <text evidence="1">Alpha-L-fucosidase is responsible for hydrolyzing the alpha-1,6-linked fucose joined to the reducing-end N-acetylglucosamine of the carbohydrate moieties of glycoproteins.</text>
</comment>
<dbReference type="SUPFAM" id="SSF51445">
    <property type="entry name" value="(Trans)glycosidases"/>
    <property type="match status" value="1"/>
</dbReference>
<keyword evidence="7 8" id="KW-0326">Glycosidase</keyword>
<dbReference type="Pfam" id="PF01120">
    <property type="entry name" value="Alpha_L_fucos"/>
    <property type="match status" value="2"/>
</dbReference>
<dbReference type="SMART" id="SM00812">
    <property type="entry name" value="Alpha_L_fucos"/>
    <property type="match status" value="1"/>
</dbReference>
<dbReference type="STRING" id="60517.A0A0R3VU03"/>
<dbReference type="FunFam" id="3.20.20.80:FF:000027">
    <property type="entry name" value="Alpha-L-fucosidase"/>
    <property type="match status" value="1"/>
</dbReference>
<evidence type="ECO:0000256" key="2">
    <source>
        <dbReference type="ARBA" id="ARBA00007951"/>
    </source>
</evidence>
<feature type="domain" description="Glycoside hydrolase family 29 N-terminal" evidence="10">
    <location>
        <begin position="22"/>
        <end position="308"/>
    </location>
</feature>
<reference evidence="14" key="1">
    <citation type="submission" date="2017-02" db="UniProtKB">
        <authorList>
            <consortium name="WormBaseParasite"/>
        </authorList>
    </citation>
    <scope>IDENTIFICATION</scope>
</reference>
<evidence type="ECO:0000256" key="4">
    <source>
        <dbReference type="ARBA" id="ARBA00022729"/>
    </source>
</evidence>
<dbReference type="GO" id="GO:0005764">
    <property type="term" value="C:lysosome"/>
    <property type="evidence" value="ECO:0007669"/>
    <property type="project" value="TreeGrafter"/>
</dbReference>
<reference evidence="12 13" key="2">
    <citation type="submission" date="2018-11" db="EMBL/GenBank/DDBJ databases">
        <authorList>
            <consortium name="Pathogen Informatics"/>
        </authorList>
    </citation>
    <scope>NUCLEOTIDE SEQUENCE [LARGE SCALE GENOMIC DNA]</scope>
</reference>